<organism evidence="2 3">
    <name type="scientific">Azospirillum doebereinerae</name>
    <dbReference type="NCBI Taxonomy" id="92933"/>
    <lineage>
        <taxon>Bacteria</taxon>
        <taxon>Pseudomonadati</taxon>
        <taxon>Pseudomonadota</taxon>
        <taxon>Alphaproteobacteria</taxon>
        <taxon>Rhodospirillales</taxon>
        <taxon>Azospirillaceae</taxon>
        <taxon>Azospirillum</taxon>
    </lineage>
</organism>
<dbReference type="PANTHER" id="PTHR42815:SF2">
    <property type="entry name" value="FAD-BINDING, PUTATIVE (AFU_ORTHOLOGUE AFUA_6G07600)-RELATED"/>
    <property type="match status" value="1"/>
</dbReference>
<dbReference type="Gene3D" id="2.30.110.10">
    <property type="entry name" value="Electron Transport, Fmn-binding Protein, Chain A"/>
    <property type="match status" value="1"/>
</dbReference>
<accession>A0A3S0V3H3</accession>
<dbReference type="AlphaFoldDB" id="A0A3S0V3H3"/>
<dbReference type="InterPro" id="IPR012349">
    <property type="entry name" value="Split_barrel_FMN-bd"/>
</dbReference>
<evidence type="ECO:0000313" key="2">
    <source>
        <dbReference type="EMBL" id="RUQ63288.1"/>
    </source>
</evidence>
<name>A0A3S0V3H3_9PROT</name>
<comment type="caution">
    <text evidence="2">The sequence shown here is derived from an EMBL/GenBank/DDBJ whole genome shotgun (WGS) entry which is preliminary data.</text>
</comment>
<feature type="region of interest" description="Disordered" evidence="1">
    <location>
        <begin position="1"/>
        <end position="30"/>
    </location>
</feature>
<evidence type="ECO:0000256" key="1">
    <source>
        <dbReference type="SAM" id="MobiDB-lite"/>
    </source>
</evidence>
<dbReference type="SUPFAM" id="SSF50475">
    <property type="entry name" value="FMN-binding split barrel"/>
    <property type="match status" value="1"/>
</dbReference>
<reference evidence="2 3" key="1">
    <citation type="submission" date="2018-12" db="EMBL/GenBank/DDBJ databases">
        <authorList>
            <person name="Yang Y."/>
        </authorList>
    </citation>
    <scope>NUCLEOTIDE SEQUENCE [LARGE SCALE GENOMIC DNA]</scope>
    <source>
        <strain evidence="2 3">GSF71</strain>
    </source>
</reference>
<sequence>MTSDPILDPFHSGEREAQARAGFRVPSAPIRDELTPQHRDFYPLLPFLLVAAADAQGAPSAGVLTGPPGFVSSPDPRLLRVRPKHGAWDARPGLGAPVGALGIDLATRRRNRVNGVVVATEGGGFDLAVEQSFGNCPQYIQGRLVEDDGNGAALVAAPRETLGGLDAEARRVLADADTLFVASSSGPGPEGGFDVSHRGGPAGFVRIDGDRLRIPDYSGNRYFNTLGNFLLNPQAGLLVVDFATGDALHLTGSVTVDWERPDDLPGAQRSWTLRVERGWRQRAAIPLRWSFRDLSPATRRIAEMGRDAA</sequence>
<dbReference type="Proteomes" id="UP000280346">
    <property type="component" value="Unassembled WGS sequence"/>
</dbReference>
<gene>
    <name evidence="2" type="ORF">EJ913_27880</name>
</gene>
<keyword evidence="3" id="KW-1185">Reference proteome</keyword>
<proteinExistence type="predicted"/>
<dbReference type="PANTHER" id="PTHR42815">
    <property type="entry name" value="FAD-BINDING, PUTATIVE (AFU_ORTHOLOGUE AFUA_6G07600)-RELATED"/>
    <property type="match status" value="1"/>
</dbReference>
<protein>
    <submittedName>
        <fullName evidence="2">Uncharacterized protein</fullName>
    </submittedName>
</protein>
<dbReference type="EMBL" id="RZIJ01000034">
    <property type="protein sequence ID" value="RUQ63288.1"/>
    <property type="molecule type" value="Genomic_DNA"/>
</dbReference>
<dbReference type="RefSeq" id="WP_127004123.1">
    <property type="nucleotide sequence ID" value="NZ_JBNPXW010000011.1"/>
</dbReference>
<dbReference type="OrthoDB" id="9786134at2"/>
<evidence type="ECO:0000313" key="3">
    <source>
        <dbReference type="Proteomes" id="UP000280346"/>
    </source>
</evidence>